<dbReference type="Proteomes" id="UP000790709">
    <property type="component" value="Unassembled WGS sequence"/>
</dbReference>
<organism evidence="1 2">
    <name type="scientific">Leucogyrophana mollusca</name>
    <dbReference type="NCBI Taxonomy" id="85980"/>
    <lineage>
        <taxon>Eukaryota</taxon>
        <taxon>Fungi</taxon>
        <taxon>Dikarya</taxon>
        <taxon>Basidiomycota</taxon>
        <taxon>Agaricomycotina</taxon>
        <taxon>Agaricomycetes</taxon>
        <taxon>Agaricomycetidae</taxon>
        <taxon>Boletales</taxon>
        <taxon>Boletales incertae sedis</taxon>
        <taxon>Leucogyrophana</taxon>
    </lineage>
</organism>
<sequence length="200" mass="21623">MAAYRSAGRIVEGRAHSVKLLPQATKRMCVPWPHALSAAIVMCTMVTRAPTSSMAMPSPHELDVTYRLYLNACGRSAAHAGNGYKDLSPAELDRVGGGKTRLISKSSPSSGSTFSPLDMSSSLQDMHVFDGFEAPSFAAAIMWSISGRNNSFRLRATCNSMQMTRSDLEMRSTTGIPQERIAFGPGATSDLHHTSRRALQ</sequence>
<name>A0ACB8BLP6_9AGAM</name>
<dbReference type="EMBL" id="MU266376">
    <property type="protein sequence ID" value="KAH7926820.1"/>
    <property type="molecule type" value="Genomic_DNA"/>
</dbReference>
<keyword evidence="2" id="KW-1185">Reference proteome</keyword>
<gene>
    <name evidence="1" type="ORF">BV22DRAFT_1127827</name>
</gene>
<protein>
    <submittedName>
        <fullName evidence="1">Uncharacterized protein</fullName>
    </submittedName>
</protein>
<comment type="caution">
    <text evidence="1">The sequence shown here is derived from an EMBL/GenBank/DDBJ whole genome shotgun (WGS) entry which is preliminary data.</text>
</comment>
<evidence type="ECO:0000313" key="1">
    <source>
        <dbReference type="EMBL" id="KAH7926820.1"/>
    </source>
</evidence>
<proteinExistence type="predicted"/>
<reference evidence="1" key="1">
    <citation type="journal article" date="2021" name="New Phytol.">
        <title>Evolutionary innovations through gain and loss of genes in the ectomycorrhizal Boletales.</title>
        <authorList>
            <person name="Wu G."/>
            <person name="Miyauchi S."/>
            <person name="Morin E."/>
            <person name="Kuo A."/>
            <person name="Drula E."/>
            <person name="Varga T."/>
            <person name="Kohler A."/>
            <person name="Feng B."/>
            <person name="Cao Y."/>
            <person name="Lipzen A."/>
            <person name="Daum C."/>
            <person name="Hundley H."/>
            <person name="Pangilinan J."/>
            <person name="Johnson J."/>
            <person name="Barry K."/>
            <person name="LaButti K."/>
            <person name="Ng V."/>
            <person name="Ahrendt S."/>
            <person name="Min B."/>
            <person name="Choi I.G."/>
            <person name="Park H."/>
            <person name="Plett J.M."/>
            <person name="Magnuson J."/>
            <person name="Spatafora J.W."/>
            <person name="Nagy L.G."/>
            <person name="Henrissat B."/>
            <person name="Grigoriev I.V."/>
            <person name="Yang Z.L."/>
            <person name="Xu J."/>
            <person name="Martin F.M."/>
        </authorList>
    </citation>
    <scope>NUCLEOTIDE SEQUENCE</scope>
    <source>
        <strain evidence="1">KUC20120723A-06</strain>
    </source>
</reference>
<accession>A0ACB8BLP6</accession>
<evidence type="ECO:0000313" key="2">
    <source>
        <dbReference type="Proteomes" id="UP000790709"/>
    </source>
</evidence>